<dbReference type="GO" id="GO:0005524">
    <property type="term" value="F:ATP binding"/>
    <property type="evidence" value="ECO:0007669"/>
    <property type="project" value="UniProtKB-KW"/>
</dbReference>
<dbReference type="GO" id="GO:0055085">
    <property type="term" value="P:transmembrane transport"/>
    <property type="evidence" value="ECO:0007669"/>
    <property type="project" value="UniProtKB-ARBA"/>
</dbReference>
<accession>I4B6H8</accession>
<keyword evidence="3" id="KW-0547">Nucleotide-binding</keyword>
<keyword evidence="4" id="KW-0067">ATP-binding</keyword>
<dbReference type="HOGENOM" id="CLU_000604_1_23_12"/>
<reference evidence="6 7" key="1">
    <citation type="submission" date="2012-06" db="EMBL/GenBank/DDBJ databases">
        <title>The complete chromosome of genome of Turneriella parva DSM 21527.</title>
        <authorList>
            <consortium name="US DOE Joint Genome Institute (JGI-PGF)"/>
            <person name="Lucas S."/>
            <person name="Han J."/>
            <person name="Lapidus A."/>
            <person name="Bruce D."/>
            <person name="Goodwin L."/>
            <person name="Pitluck S."/>
            <person name="Peters L."/>
            <person name="Kyrpides N."/>
            <person name="Mavromatis K."/>
            <person name="Ivanova N."/>
            <person name="Mikhailova N."/>
            <person name="Chertkov O."/>
            <person name="Detter J.C."/>
            <person name="Tapia R."/>
            <person name="Han C."/>
            <person name="Land M."/>
            <person name="Hauser L."/>
            <person name="Markowitz V."/>
            <person name="Cheng J.-F."/>
            <person name="Hugenholtz P."/>
            <person name="Woyke T."/>
            <person name="Wu D."/>
            <person name="Gronow S."/>
            <person name="Wellnitz S."/>
            <person name="Brambilla E."/>
            <person name="Klenk H.-P."/>
            <person name="Eisen J.A."/>
        </authorList>
    </citation>
    <scope>NUCLEOTIDE SEQUENCE [LARGE SCALE GENOMIC DNA]</scope>
    <source>
        <strain evidence="7">ATCC BAA-1111 / DSM 21527 / NCTC 11395 / H</strain>
    </source>
</reference>
<dbReference type="RefSeq" id="WP_014803391.1">
    <property type="nucleotide sequence ID" value="NC_018020.1"/>
</dbReference>
<dbReference type="PROSITE" id="PS50893">
    <property type="entry name" value="ABC_TRANSPORTER_2"/>
    <property type="match status" value="1"/>
</dbReference>
<dbReference type="Gene3D" id="3.40.50.300">
    <property type="entry name" value="P-loop containing nucleotide triphosphate hydrolases"/>
    <property type="match status" value="1"/>
</dbReference>
<evidence type="ECO:0000313" key="6">
    <source>
        <dbReference type="EMBL" id="AFM12885.1"/>
    </source>
</evidence>
<dbReference type="PANTHER" id="PTHR43776:SF7">
    <property type="entry name" value="D,D-DIPEPTIDE TRANSPORT ATP-BINDING PROTEIN DDPF-RELATED"/>
    <property type="match status" value="1"/>
</dbReference>
<dbReference type="NCBIfam" id="TIGR01727">
    <property type="entry name" value="oligo_HPY"/>
    <property type="match status" value="1"/>
</dbReference>
<evidence type="ECO:0000313" key="7">
    <source>
        <dbReference type="Proteomes" id="UP000006048"/>
    </source>
</evidence>
<proteinExistence type="inferred from homology"/>
<dbReference type="GO" id="GO:0015833">
    <property type="term" value="P:peptide transport"/>
    <property type="evidence" value="ECO:0007669"/>
    <property type="project" value="InterPro"/>
</dbReference>
<evidence type="ECO:0000259" key="5">
    <source>
        <dbReference type="PROSITE" id="PS50893"/>
    </source>
</evidence>
<dbReference type="PATRIC" id="fig|869212.3.peg.2253"/>
<keyword evidence="7" id="KW-1185">Reference proteome</keyword>
<dbReference type="EMBL" id="CP002959">
    <property type="protein sequence ID" value="AFM12885.1"/>
    <property type="molecule type" value="Genomic_DNA"/>
</dbReference>
<dbReference type="PROSITE" id="PS00211">
    <property type="entry name" value="ABC_TRANSPORTER_1"/>
    <property type="match status" value="1"/>
</dbReference>
<keyword evidence="2" id="KW-0813">Transport</keyword>
<dbReference type="InterPro" id="IPR013563">
    <property type="entry name" value="Oligopep_ABC_C"/>
</dbReference>
<evidence type="ECO:0000256" key="1">
    <source>
        <dbReference type="ARBA" id="ARBA00005417"/>
    </source>
</evidence>
<dbReference type="KEGG" id="tpx:Turpa_2240"/>
<sequence length="323" mass="36516">MISVQEISKNFSVKKGFFSRERMTVKALQNVSLEIKENEVLGLVGESGSGKSTLARVLMGLYRPDAGHFIFDGKDSRTMNVNDWQELRRNLGIVFQDPASSMNPWMTVEQIVSEPIVIRKKLLRMSRAARRDRVAEILAATGLTAEQMPKKIHEFSGGQRQRIAIARALVLKPRYLILDEPISALDVSIQAQILNLLTDLRREYRFAALFITHDLSVVRWFSDRVAVMYLGRIVEAASAEYIFEKSRHPYTRALAKSKLDTDFRSRDFYALPGEIPSPVNQPPGCPFAPRCENIVDDCSREFPSQRTGVTALDTYACYNPVVA</sequence>
<dbReference type="PANTHER" id="PTHR43776">
    <property type="entry name" value="TRANSPORT ATP-BINDING PROTEIN"/>
    <property type="match status" value="1"/>
</dbReference>
<gene>
    <name evidence="6" type="ordered locus">Turpa_2240</name>
</gene>
<dbReference type="GO" id="GO:0016887">
    <property type="term" value="F:ATP hydrolysis activity"/>
    <property type="evidence" value="ECO:0007669"/>
    <property type="project" value="InterPro"/>
</dbReference>
<dbReference type="CDD" id="cd03257">
    <property type="entry name" value="ABC_NikE_OppD_transporters"/>
    <property type="match status" value="1"/>
</dbReference>
<dbReference type="InterPro" id="IPR050319">
    <property type="entry name" value="ABC_transp_ATP-bind"/>
</dbReference>
<dbReference type="Pfam" id="PF00005">
    <property type="entry name" value="ABC_tran"/>
    <property type="match status" value="1"/>
</dbReference>
<protein>
    <submittedName>
        <fullName evidence="6">Oligopeptide/dipeptide ABC transporter, ATPase subunit</fullName>
    </submittedName>
</protein>
<dbReference type="FunFam" id="3.40.50.300:FF:000016">
    <property type="entry name" value="Oligopeptide ABC transporter ATP-binding component"/>
    <property type="match status" value="1"/>
</dbReference>
<dbReference type="STRING" id="869212.Turpa_2240"/>
<evidence type="ECO:0000256" key="3">
    <source>
        <dbReference type="ARBA" id="ARBA00022741"/>
    </source>
</evidence>
<dbReference type="SUPFAM" id="SSF52540">
    <property type="entry name" value="P-loop containing nucleoside triphosphate hydrolases"/>
    <property type="match status" value="1"/>
</dbReference>
<dbReference type="InterPro" id="IPR003593">
    <property type="entry name" value="AAA+_ATPase"/>
</dbReference>
<dbReference type="InterPro" id="IPR027417">
    <property type="entry name" value="P-loop_NTPase"/>
</dbReference>
<name>I4B6H8_TURPD</name>
<dbReference type="InterPro" id="IPR017871">
    <property type="entry name" value="ABC_transporter-like_CS"/>
</dbReference>
<dbReference type="Pfam" id="PF08352">
    <property type="entry name" value="oligo_HPY"/>
    <property type="match status" value="1"/>
</dbReference>
<dbReference type="OrthoDB" id="337094at2"/>
<dbReference type="AlphaFoldDB" id="I4B6H8"/>
<evidence type="ECO:0000256" key="2">
    <source>
        <dbReference type="ARBA" id="ARBA00022448"/>
    </source>
</evidence>
<feature type="domain" description="ABC transporter" evidence="5">
    <location>
        <begin position="2"/>
        <end position="255"/>
    </location>
</feature>
<dbReference type="SMART" id="SM00382">
    <property type="entry name" value="AAA"/>
    <property type="match status" value="1"/>
</dbReference>
<dbReference type="Proteomes" id="UP000006048">
    <property type="component" value="Chromosome"/>
</dbReference>
<comment type="similarity">
    <text evidence="1">Belongs to the ABC transporter superfamily.</text>
</comment>
<organism evidence="6 7">
    <name type="scientific">Turneriella parva (strain ATCC BAA-1111 / DSM 21527 / NCTC 11395 / H)</name>
    <name type="common">Leptospira parva</name>
    <dbReference type="NCBI Taxonomy" id="869212"/>
    <lineage>
        <taxon>Bacteria</taxon>
        <taxon>Pseudomonadati</taxon>
        <taxon>Spirochaetota</taxon>
        <taxon>Spirochaetia</taxon>
        <taxon>Leptospirales</taxon>
        <taxon>Leptospiraceae</taxon>
        <taxon>Turneriella</taxon>
    </lineage>
</organism>
<dbReference type="InterPro" id="IPR003439">
    <property type="entry name" value="ABC_transporter-like_ATP-bd"/>
</dbReference>
<evidence type="ECO:0000256" key="4">
    <source>
        <dbReference type="ARBA" id="ARBA00022840"/>
    </source>
</evidence>